<proteinExistence type="predicted"/>
<dbReference type="AlphaFoldDB" id="A0A0F9VL90"/>
<gene>
    <name evidence="1" type="ORF">LCGC14_0068830</name>
</gene>
<evidence type="ECO:0008006" key="2">
    <source>
        <dbReference type="Google" id="ProtNLM"/>
    </source>
</evidence>
<dbReference type="EMBL" id="LAZR01000017">
    <property type="protein sequence ID" value="KKO05871.1"/>
    <property type="molecule type" value="Genomic_DNA"/>
</dbReference>
<accession>A0A0F9VL90</accession>
<organism evidence="1">
    <name type="scientific">marine sediment metagenome</name>
    <dbReference type="NCBI Taxonomy" id="412755"/>
    <lineage>
        <taxon>unclassified sequences</taxon>
        <taxon>metagenomes</taxon>
        <taxon>ecological metagenomes</taxon>
    </lineage>
</organism>
<comment type="caution">
    <text evidence="1">The sequence shown here is derived from an EMBL/GenBank/DDBJ whole genome shotgun (WGS) entry which is preliminary data.</text>
</comment>
<evidence type="ECO:0000313" key="1">
    <source>
        <dbReference type="EMBL" id="KKO05871.1"/>
    </source>
</evidence>
<protein>
    <recommendedName>
        <fullName evidence="2">Outer membrane protein beta-barrel domain-containing protein</fullName>
    </recommendedName>
</protein>
<reference evidence="1" key="1">
    <citation type="journal article" date="2015" name="Nature">
        <title>Complex archaea that bridge the gap between prokaryotes and eukaryotes.</title>
        <authorList>
            <person name="Spang A."/>
            <person name="Saw J.H."/>
            <person name="Jorgensen S.L."/>
            <person name="Zaremba-Niedzwiedzka K."/>
            <person name="Martijn J."/>
            <person name="Lind A.E."/>
            <person name="van Eijk R."/>
            <person name="Schleper C."/>
            <person name="Guy L."/>
            <person name="Ettema T.J."/>
        </authorList>
    </citation>
    <scope>NUCLEOTIDE SEQUENCE</scope>
</reference>
<sequence length="395" mass="45538">MKQVLSLFVLLFLSFNIFSQVTFEPGYIVDNSGQKIICLIKNNDWKNNPESFDYKIDEAATVVEGNVYNIAEFSIDNGKKYVKQKLEIDRSKSLVKRLSKSKDPEFTTETLFLEQLIAGDANLYYYEDSNLIRFFYNTNNSSTQQLIYKKYLTPDNRIGENTDYKKQLWDVLKCDNLSLNDVKSTEYKKSELIEFFTLYNQCKNPDYVNTTASKTNNRKVFNLGLRAGLNSASMDYKSPQSSTNFNLDNSSSLRFGIELEAILPFNKNKWSLFIQPMYQSFKGEAQLEFQNVSVDYKSIETSIGVRHYFFLNPDSKIFINSAFQIDSALDSYIDFETSSDFKIAPRTSFNFGFGFAHKNASIKLNYNPRRALLSNYAAISSDYKVLSIVLGYNFL</sequence>
<name>A0A0F9VL90_9ZZZZ</name>